<evidence type="ECO:0000313" key="1">
    <source>
        <dbReference type="EMBL" id="EEF31446.1"/>
    </source>
</evidence>
<proteinExistence type="predicted"/>
<dbReference type="Proteomes" id="UP000008311">
    <property type="component" value="Unassembled WGS sequence"/>
</dbReference>
<sequence>MSPWSIIQLATSKFRGCYAQIESRHQSGINDQEKTAKAKLLYQELNNGKSLFQFEHC</sequence>
<name>B9SY62_RICCO</name>
<gene>
    <name evidence="1" type="ORF">RCOM_0481350</name>
</gene>
<accession>B9SY62</accession>
<reference evidence="2" key="1">
    <citation type="journal article" date="2010" name="Nat. Biotechnol.">
        <title>Draft genome sequence of the oilseed species Ricinus communis.</title>
        <authorList>
            <person name="Chan A.P."/>
            <person name="Crabtree J."/>
            <person name="Zhao Q."/>
            <person name="Lorenzi H."/>
            <person name="Orvis J."/>
            <person name="Puiu D."/>
            <person name="Melake-Berhan A."/>
            <person name="Jones K.M."/>
            <person name="Redman J."/>
            <person name="Chen G."/>
            <person name="Cahoon E.B."/>
            <person name="Gedil M."/>
            <person name="Stanke M."/>
            <person name="Haas B.J."/>
            <person name="Wortman J.R."/>
            <person name="Fraser-Liggett C.M."/>
            <person name="Ravel J."/>
            <person name="Rabinowicz P.D."/>
        </authorList>
    </citation>
    <scope>NUCLEOTIDE SEQUENCE [LARGE SCALE GENOMIC DNA]</scope>
    <source>
        <strain evidence="2">cv. Hale</strain>
    </source>
</reference>
<organism evidence="1 2">
    <name type="scientific">Ricinus communis</name>
    <name type="common">Castor bean</name>
    <dbReference type="NCBI Taxonomy" id="3988"/>
    <lineage>
        <taxon>Eukaryota</taxon>
        <taxon>Viridiplantae</taxon>
        <taxon>Streptophyta</taxon>
        <taxon>Embryophyta</taxon>
        <taxon>Tracheophyta</taxon>
        <taxon>Spermatophyta</taxon>
        <taxon>Magnoliopsida</taxon>
        <taxon>eudicotyledons</taxon>
        <taxon>Gunneridae</taxon>
        <taxon>Pentapetalae</taxon>
        <taxon>rosids</taxon>
        <taxon>fabids</taxon>
        <taxon>Malpighiales</taxon>
        <taxon>Euphorbiaceae</taxon>
        <taxon>Acalyphoideae</taxon>
        <taxon>Acalypheae</taxon>
        <taxon>Ricinus</taxon>
    </lineage>
</organism>
<dbReference type="EMBL" id="EQ974242">
    <property type="protein sequence ID" value="EEF31446.1"/>
    <property type="molecule type" value="Genomic_DNA"/>
</dbReference>
<dbReference type="PANTHER" id="PTHR45125:SF51">
    <property type="entry name" value="F21J9.4-RELATED"/>
    <property type="match status" value="1"/>
</dbReference>
<dbReference type="AlphaFoldDB" id="B9SY62"/>
<dbReference type="InParanoid" id="B9SY62"/>
<protein>
    <submittedName>
        <fullName evidence="1">Uncharacterized protein</fullName>
    </submittedName>
</protein>
<keyword evidence="2" id="KW-1185">Reference proteome</keyword>
<evidence type="ECO:0000313" key="2">
    <source>
        <dbReference type="Proteomes" id="UP000008311"/>
    </source>
</evidence>
<dbReference type="PANTHER" id="PTHR45125">
    <property type="entry name" value="F21J9.4-RELATED"/>
    <property type="match status" value="1"/>
</dbReference>